<feature type="compositionally biased region" description="Low complexity" evidence="1">
    <location>
        <begin position="104"/>
        <end position="114"/>
    </location>
</feature>
<name>A0ABQ5GTB8_9ASTR</name>
<proteinExistence type="predicted"/>
<organism evidence="2 3">
    <name type="scientific">Tanacetum coccineum</name>
    <dbReference type="NCBI Taxonomy" id="301880"/>
    <lineage>
        <taxon>Eukaryota</taxon>
        <taxon>Viridiplantae</taxon>
        <taxon>Streptophyta</taxon>
        <taxon>Embryophyta</taxon>
        <taxon>Tracheophyta</taxon>
        <taxon>Spermatophyta</taxon>
        <taxon>Magnoliopsida</taxon>
        <taxon>eudicotyledons</taxon>
        <taxon>Gunneridae</taxon>
        <taxon>Pentapetalae</taxon>
        <taxon>asterids</taxon>
        <taxon>campanulids</taxon>
        <taxon>Asterales</taxon>
        <taxon>Asteraceae</taxon>
        <taxon>Asteroideae</taxon>
        <taxon>Anthemideae</taxon>
        <taxon>Anthemidinae</taxon>
        <taxon>Tanacetum</taxon>
    </lineage>
</organism>
<dbReference type="Proteomes" id="UP001151760">
    <property type="component" value="Unassembled WGS sequence"/>
</dbReference>
<feature type="region of interest" description="Disordered" evidence="1">
    <location>
        <begin position="62"/>
        <end position="150"/>
    </location>
</feature>
<sequence length="150" mass="16330">MPATPSPRSVNNTSSWIWCRGLNDLEIVYKRTPHQLKTLFAAAQLKLDMKKAQKASKYDFCIQPHSKGSGKGSGITLEVPDKLVHKSSNKGAGMNPEVRDESDSNSSSSSSDSEVVVEDISSDEDEVTKKTDNAKTADAEKDTEVQVADE</sequence>
<accession>A0ABQ5GTB8</accession>
<feature type="compositionally biased region" description="Acidic residues" evidence="1">
    <location>
        <begin position="115"/>
        <end position="126"/>
    </location>
</feature>
<reference evidence="2" key="2">
    <citation type="submission" date="2022-01" db="EMBL/GenBank/DDBJ databases">
        <authorList>
            <person name="Yamashiro T."/>
            <person name="Shiraishi A."/>
            <person name="Satake H."/>
            <person name="Nakayama K."/>
        </authorList>
    </citation>
    <scope>NUCLEOTIDE SEQUENCE</scope>
</reference>
<protein>
    <submittedName>
        <fullName evidence="2">Uncharacterized protein</fullName>
    </submittedName>
</protein>
<comment type="caution">
    <text evidence="2">The sequence shown here is derived from an EMBL/GenBank/DDBJ whole genome shotgun (WGS) entry which is preliminary data.</text>
</comment>
<gene>
    <name evidence="2" type="ORF">Tco_1045264</name>
</gene>
<evidence type="ECO:0000313" key="3">
    <source>
        <dbReference type="Proteomes" id="UP001151760"/>
    </source>
</evidence>
<feature type="compositionally biased region" description="Basic and acidic residues" evidence="1">
    <location>
        <begin position="127"/>
        <end position="144"/>
    </location>
</feature>
<evidence type="ECO:0000256" key="1">
    <source>
        <dbReference type="SAM" id="MobiDB-lite"/>
    </source>
</evidence>
<dbReference type="EMBL" id="BQNB010018811">
    <property type="protein sequence ID" value="GJT78539.1"/>
    <property type="molecule type" value="Genomic_DNA"/>
</dbReference>
<reference evidence="2" key="1">
    <citation type="journal article" date="2022" name="Int. J. Mol. Sci.">
        <title>Draft Genome of Tanacetum Coccineum: Genomic Comparison of Closely Related Tanacetum-Family Plants.</title>
        <authorList>
            <person name="Yamashiro T."/>
            <person name="Shiraishi A."/>
            <person name="Nakayama K."/>
            <person name="Satake H."/>
        </authorList>
    </citation>
    <scope>NUCLEOTIDE SEQUENCE</scope>
</reference>
<evidence type="ECO:0000313" key="2">
    <source>
        <dbReference type="EMBL" id="GJT78539.1"/>
    </source>
</evidence>
<keyword evidence="3" id="KW-1185">Reference proteome</keyword>